<dbReference type="GeneID" id="70130743"/>
<proteinExistence type="predicted"/>
<name>A0A9P8UQV2_9PEZI</name>
<evidence type="ECO:0000313" key="3">
    <source>
        <dbReference type="Proteomes" id="UP000758603"/>
    </source>
</evidence>
<keyword evidence="3" id="KW-1185">Reference proteome</keyword>
<gene>
    <name evidence="2" type="ORF">BKA67DRAFT_552538</name>
</gene>
<dbReference type="EMBL" id="JAGPXC010000002">
    <property type="protein sequence ID" value="KAH6656636.1"/>
    <property type="molecule type" value="Genomic_DNA"/>
</dbReference>
<organism evidence="2 3">
    <name type="scientific">Truncatella angustata</name>
    <dbReference type="NCBI Taxonomy" id="152316"/>
    <lineage>
        <taxon>Eukaryota</taxon>
        <taxon>Fungi</taxon>
        <taxon>Dikarya</taxon>
        <taxon>Ascomycota</taxon>
        <taxon>Pezizomycotina</taxon>
        <taxon>Sordariomycetes</taxon>
        <taxon>Xylariomycetidae</taxon>
        <taxon>Amphisphaeriales</taxon>
        <taxon>Sporocadaceae</taxon>
        <taxon>Truncatella</taxon>
    </lineage>
</organism>
<protein>
    <submittedName>
        <fullName evidence="2">Uncharacterized protein</fullName>
    </submittedName>
</protein>
<dbReference type="Proteomes" id="UP000758603">
    <property type="component" value="Unassembled WGS sequence"/>
</dbReference>
<accession>A0A9P8UQV2</accession>
<feature type="transmembrane region" description="Helical" evidence="1">
    <location>
        <begin position="32"/>
        <end position="55"/>
    </location>
</feature>
<reference evidence="2" key="1">
    <citation type="journal article" date="2021" name="Nat. Commun.">
        <title>Genetic determinants of endophytism in the Arabidopsis root mycobiome.</title>
        <authorList>
            <person name="Mesny F."/>
            <person name="Miyauchi S."/>
            <person name="Thiergart T."/>
            <person name="Pickel B."/>
            <person name="Atanasova L."/>
            <person name="Karlsson M."/>
            <person name="Huettel B."/>
            <person name="Barry K.W."/>
            <person name="Haridas S."/>
            <person name="Chen C."/>
            <person name="Bauer D."/>
            <person name="Andreopoulos W."/>
            <person name="Pangilinan J."/>
            <person name="LaButti K."/>
            <person name="Riley R."/>
            <person name="Lipzen A."/>
            <person name="Clum A."/>
            <person name="Drula E."/>
            <person name="Henrissat B."/>
            <person name="Kohler A."/>
            <person name="Grigoriev I.V."/>
            <person name="Martin F.M."/>
            <person name="Hacquard S."/>
        </authorList>
    </citation>
    <scope>NUCLEOTIDE SEQUENCE</scope>
    <source>
        <strain evidence="2">MPI-SDFR-AT-0073</strain>
    </source>
</reference>
<keyword evidence="1" id="KW-1133">Transmembrane helix</keyword>
<keyword evidence="1" id="KW-0472">Membrane</keyword>
<dbReference type="RefSeq" id="XP_045960870.1">
    <property type="nucleotide sequence ID" value="XM_046101851.1"/>
</dbReference>
<dbReference type="AlphaFoldDB" id="A0A9P8UQV2"/>
<evidence type="ECO:0000256" key="1">
    <source>
        <dbReference type="SAM" id="Phobius"/>
    </source>
</evidence>
<comment type="caution">
    <text evidence="2">The sequence shown here is derived from an EMBL/GenBank/DDBJ whole genome shotgun (WGS) entry which is preliminary data.</text>
</comment>
<evidence type="ECO:0000313" key="2">
    <source>
        <dbReference type="EMBL" id="KAH6656636.1"/>
    </source>
</evidence>
<sequence>MPVSFWTSSLLVSAFALPLTFELRLAVATWGFALTSVALAITPSALGLISCVLALTS</sequence>
<keyword evidence="1" id="KW-0812">Transmembrane</keyword>